<proteinExistence type="predicted"/>
<dbReference type="EMBL" id="JAQNDL010000001">
    <property type="protein sequence ID" value="MDC0716030.1"/>
    <property type="molecule type" value="Genomic_DNA"/>
</dbReference>
<feature type="region of interest" description="Disordered" evidence="1">
    <location>
        <begin position="100"/>
        <end position="196"/>
    </location>
</feature>
<dbReference type="RefSeq" id="WP_272084476.1">
    <property type="nucleotide sequence ID" value="NZ_JAQNDL010000001.1"/>
</dbReference>
<evidence type="ECO:0000313" key="3">
    <source>
        <dbReference type="EMBL" id="MDC0716030.1"/>
    </source>
</evidence>
<keyword evidence="2" id="KW-0472">Membrane</keyword>
<evidence type="ECO:0008006" key="5">
    <source>
        <dbReference type="Google" id="ProtNLM"/>
    </source>
</evidence>
<evidence type="ECO:0000313" key="4">
    <source>
        <dbReference type="Proteomes" id="UP001221686"/>
    </source>
</evidence>
<keyword evidence="4" id="KW-1185">Reference proteome</keyword>
<accession>A0ABT5DS82</accession>
<sequence length="286" mass="29804">MTTGPRGREGELDPQAAAALRAFRVAEELPAATEARVWARVAASTRAEGTWPKGQVRRGVSEWVWAGVVVAAAAAVLLASRAGVLGPLVGSRQGGEAAAYAERQAATSEPVRAGASEPVSGDMVRETENREEQPSATSSRDDDSAREHVVRDMFKGTDHSLRVGRGSGEARASERRSSPTGSHEASAAESEASAVEASSLAQEAELLGRAQAAIQGSRAAEALTLLHAYAQQFPRGALREEHDALRALALCAGDRAAEGRAAAQVFLRAHGGSALAERVRLGCAEP</sequence>
<dbReference type="Proteomes" id="UP001221686">
    <property type="component" value="Unassembled WGS sequence"/>
</dbReference>
<evidence type="ECO:0000256" key="2">
    <source>
        <dbReference type="SAM" id="Phobius"/>
    </source>
</evidence>
<organism evidence="3 4">
    <name type="scientific">Nannocystis bainbridge</name>
    <dbReference type="NCBI Taxonomy" id="2995303"/>
    <lineage>
        <taxon>Bacteria</taxon>
        <taxon>Pseudomonadati</taxon>
        <taxon>Myxococcota</taxon>
        <taxon>Polyangia</taxon>
        <taxon>Nannocystales</taxon>
        <taxon>Nannocystaceae</taxon>
        <taxon>Nannocystis</taxon>
    </lineage>
</organism>
<evidence type="ECO:0000256" key="1">
    <source>
        <dbReference type="SAM" id="MobiDB-lite"/>
    </source>
</evidence>
<feature type="transmembrane region" description="Helical" evidence="2">
    <location>
        <begin position="63"/>
        <end position="84"/>
    </location>
</feature>
<protein>
    <recommendedName>
        <fullName evidence="5">Outer membrane lipoprotein BamD-like domain-containing protein</fullName>
    </recommendedName>
</protein>
<feature type="compositionally biased region" description="Basic and acidic residues" evidence="1">
    <location>
        <begin position="123"/>
        <end position="161"/>
    </location>
</feature>
<gene>
    <name evidence="3" type="ORF">POL25_03930</name>
</gene>
<reference evidence="3 4" key="1">
    <citation type="submission" date="2022-11" db="EMBL/GenBank/DDBJ databases">
        <title>Minimal conservation of predation-associated metabolite biosynthetic gene clusters underscores biosynthetic potential of Myxococcota including descriptions for ten novel species: Archangium lansinium sp. nov., Myxococcus landrumus sp. nov., Nannocystis bai.</title>
        <authorList>
            <person name="Ahearne A."/>
            <person name="Stevens C."/>
            <person name="Dowd S."/>
        </authorList>
    </citation>
    <scope>NUCLEOTIDE SEQUENCE [LARGE SCALE GENOMIC DNA]</scope>
    <source>
        <strain evidence="3 4">BB15-2</strain>
    </source>
</reference>
<comment type="caution">
    <text evidence="3">The sequence shown here is derived from an EMBL/GenBank/DDBJ whole genome shotgun (WGS) entry which is preliminary data.</text>
</comment>
<keyword evidence="2" id="KW-1133">Transmembrane helix</keyword>
<name>A0ABT5DS82_9BACT</name>
<keyword evidence="2" id="KW-0812">Transmembrane</keyword>
<feature type="compositionally biased region" description="Low complexity" evidence="1">
    <location>
        <begin position="182"/>
        <end position="196"/>
    </location>
</feature>